<dbReference type="Proteomes" id="UP000600363">
    <property type="component" value="Unassembled WGS sequence"/>
</dbReference>
<gene>
    <name evidence="4" type="primary">taw2</name>
    <name evidence="7" type="ORF">HA299_06795</name>
</gene>
<evidence type="ECO:0000256" key="4">
    <source>
        <dbReference type="HAMAP-Rule" id="MF_01922"/>
    </source>
</evidence>
<dbReference type="InterPro" id="IPR030867">
    <property type="entry name" value="TYW2_archaea"/>
</dbReference>
<dbReference type="PROSITE" id="PS51431">
    <property type="entry name" value="KAIA_C"/>
    <property type="match status" value="1"/>
</dbReference>
<evidence type="ECO:0000256" key="2">
    <source>
        <dbReference type="ARBA" id="ARBA00022691"/>
    </source>
</evidence>
<evidence type="ECO:0000259" key="6">
    <source>
        <dbReference type="PROSITE" id="PS51684"/>
    </source>
</evidence>
<dbReference type="RefSeq" id="WP_042684577.1">
    <property type="nucleotide sequence ID" value="NZ_DUIH01000021.1"/>
</dbReference>
<comment type="function">
    <text evidence="4">S-adenosyl-L-methionine-dependent transferase that acts as a component of the wyosine derivatives biosynthesis pathway. Catalyzes the transfer of the alpha-amino-alpha-carboxypropyl (acp) group from S-adenosyl-L-methionine to 4-demethylwyosine (imG-14), forming 7-aminocarboxypropyl-demethylwyosine (wybutosine-86) at position 37 of tRNA(Phe).</text>
</comment>
<name>A0A832RXU2_9EURY</name>
<dbReference type="SUPFAM" id="SSF53335">
    <property type="entry name" value="S-adenosyl-L-methionine-dependent methyltransferases"/>
    <property type="match status" value="1"/>
</dbReference>
<dbReference type="GO" id="GO:0007623">
    <property type="term" value="P:circadian rhythm"/>
    <property type="evidence" value="ECO:0007669"/>
    <property type="project" value="InterPro"/>
</dbReference>
<dbReference type="GO" id="GO:0005737">
    <property type="term" value="C:cytoplasm"/>
    <property type="evidence" value="ECO:0007669"/>
    <property type="project" value="UniProtKB-SubCell"/>
</dbReference>
<dbReference type="Gene3D" id="3.40.50.150">
    <property type="entry name" value="Vaccinia Virus protein VP39"/>
    <property type="match status" value="1"/>
</dbReference>
<dbReference type="InterPro" id="IPR020856">
    <property type="entry name" value="Circadian_clock_protein_KaiA_C"/>
</dbReference>
<evidence type="ECO:0000259" key="5">
    <source>
        <dbReference type="PROSITE" id="PS51431"/>
    </source>
</evidence>
<dbReference type="InterPro" id="IPR056744">
    <property type="entry name" value="TRM5/TYW2-like_N"/>
</dbReference>
<dbReference type="EMBL" id="DUIH01000021">
    <property type="protein sequence ID" value="HIH70299.1"/>
    <property type="molecule type" value="Genomic_DNA"/>
</dbReference>
<evidence type="ECO:0000313" key="7">
    <source>
        <dbReference type="EMBL" id="HIH70299.1"/>
    </source>
</evidence>
<comment type="catalytic activity">
    <reaction evidence="4">
        <text>4-demethylwyosine(37) in tRNA(Phe) + S-adenosyl-L-methionine = 4-demethyl-7-[(3S)-3-amino-3-carboxypropyl]wyosine(37) in tRNA(Phe) + S-methyl-5'-thioadenosine + H(+)</text>
        <dbReference type="Rhea" id="RHEA:36355"/>
        <dbReference type="Rhea" id="RHEA-COMP:10164"/>
        <dbReference type="Rhea" id="RHEA-COMP:10378"/>
        <dbReference type="ChEBI" id="CHEBI:15378"/>
        <dbReference type="ChEBI" id="CHEBI:17509"/>
        <dbReference type="ChEBI" id="CHEBI:59789"/>
        <dbReference type="ChEBI" id="CHEBI:64315"/>
        <dbReference type="ChEBI" id="CHEBI:73550"/>
        <dbReference type="EC" id="2.5.1.114"/>
    </reaction>
</comment>
<keyword evidence="4" id="KW-0963">Cytoplasm</keyword>
<keyword evidence="3 4" id="KW-0819">tRNA processing</keyword>
<sequence length="278" mass="31343">MRDLMDVLAHLSPEERRLLPRRWQIVGDIMVVKLKEPLLSRRREIAKALLELHPMCRCVVLDFGIEGQLRTPKREVVYPEGASSYTVHRENGVLYPMDVCRVMFSKGNQFERMRMASVGHDEVVVDMFAGIGYFTLPCAVWASPRRVYAMELNPVAHSYLCEGITLNRVEDRVVPMLGSCLELEPPEPADRVIMGLIGDFSVVGHPVGYLRRAIGLLDGSGIIHYHESVPSVLSPQRPFEHIERAAALEGVSSEVMGMRRVKKFSPGVEHVVVDVKIF</sequence>
<accession>A0A832RXU2</accession>
<feature type="binding site" evidence="4">
    <location>
        <position position="112"/>
    </location>
    <ligand>
        <name>S-adenosyl-L-methionine</name>
        <dbReference type="ChEBI" id="CHEBI:59789"/>
    </ligand>
</feature>
<organism evidence="7 8">
    <name type="scientific">Methermicoccus shengliensis</name>
    <dbReference type="NCBI Taxonomy" id="660064"/>
    <lineage>
        <taxon>Archaea</taxon>
        <taxon>Methanobacteriati</taxon>
        <taxon>Methanobacteriota</taxon>
        <taxon>Stenosarchaea group</taxon>
        <taxon>Methanomicrobia</taxon>
        <taxon>Methanosarcinales</taxon>
        <taxon>Methermicoccaceae</taxon>
        <taxon>Methermicoccus</taxon>
    </lineage>
</organism>
<reference evidence="7" key="1">
    <citation type="journal article" date="2020" name="bioRxiv">
        <title>A rank-normalized archaeal taxonomy based on genome phylogeny resolves widespread incomplete and uneven classifications.</title>
        <authorList>
            <person name="Rinke C."/>
            <person name="Chuvochina M."/>
            <person name="Mussig A.J."/>
            <person name="Chaumeil P.-A."/>
            <person name="Waite D.W."/>
            <person name="Whitman W.B."/>
            <person name="Parks D.H."/>
            <person name="Hugenholtz P."/>
        </authorList>
    </citation>
    <scope>NUCLEOTIDE SEQUENCE</scope>
    <source>
        <strain evidence="7">UBA12518</strain>
    </source>
</reference>
<dbReference type="GO" id="GO:0030488">
    <property type="term" value="P:tRNA methylation"/>
    <property type="evidence" value="ECO:0007669"/>
    <property type="project" value="TreeGrafter"/>
</dbReference>
<dbReference type="GO" id="GO:0102522">
    <property type="term" value="F:tRNA 4-demethylwyosine alpha-amino-alpha-carboxypropyltransferase activity"/>
    <property type="evidence" value="ECO:0007669"/>
    <property type="project" value="UniProtKB-EC"/>
</dbReference>
<dbReference type="InterPro" id="IPR056743">
    <property type="entry name" value="TRM5-TYW2-like_MTfase"/>
</dbReference>
<proteinExistence type="inferred from homology"/>
<dbReference type="Pfam" id="PF25133">
    <property type="entry name" value="TYW2_N_2"/>
    <property type="match status" value="1"/>
</dbReference>
<feature type="binding site" evidence="4">
    <location>
        <position position="151"/>
    </location>
    <ligand>
        <name>S-adenosyl-L-methionine</name>
        <dbReference type="ChEBI" id="CHEBI:59789"/>
    </ligand>
</feature>
<dbReference type="PROSITE" id="PS51684">
    <property type="entry name" value="SAM_MT_TRM5_TYW2"/>
    <property type="match status" value="1"/>
</dbReference>
<dbReference type="InterPro" id="IPR029063">
    <property type="entry name" value="SAM-dependent_MTases_sf"/>
</dbReference>
<comment type="caution">
    <text evidence="4">Lacks conserved residue(s) required for the propagation of feature annotation.</text>
</comment>
<dbReference type="Gene3D" id="3.30.300.110">
    <property type="entry name" value="Met-10+ protein-like domains"/>
    <property type="match status" value="1"/>
</dbReference>
<keyword evidence="1 4" id="KW-0808">Transferase</keyword>
<dbReference type="Pfam" id="PF02475">
    <property type="entry name" value="TRM5-TYW2_MTfase"/>
    <property type="match status" value="1"/>
</dbReference>
<comment type="similarity">
    <text evidence="4">Belongs to the class I-like SAM-binding methyltransferase superfamily. TRM5/TYW2 family.</text>
</comment>
<feature type="domain" description="SAM-dependent methyltransferase TRM5/TYW2-type" evidence="6">
    <location>
        <begin position="23"/>
        <end position="278"/>
    </location>
</feature>
<comment type="subcellular location">
    <subcellularLocation>
        <location evidence="4">Cytoplasm</location>
    </subcellularLocation>
</comment>
<evidence type="ECO:0000313" key="8">
    <source>
        <dbReference type="Proteomes" id="UP000600363"/>
    </source>
</evidence>
<feature type="domain" description="KaiA C-terminal" evidence="5">
    <location>
        <begin position="1"/>
        <end position="21"/>
    </location>
</feature>
<dbReference type="AlphaFoldDB" id="A0A832RXU2"/>
<protein>
    <recommendedName>
        <fullName evidence="4">tRNA(Phe) (4-demethylwyosine(37)-C(7)) aminocarboxypropyltransferase</fullName>
        <ecNumber evidence="4">2.5.1.114</ecNumber>
    </recommendedName>
    <alternativeName>
        <fullName evidence="4">tRNA wyosine derivatives biosynthesis protein Taw2</fullName>
    </alternativeName>
</protein>
<dbReference type="PANTHER" id="PTHR23245">
    <property type="entry name" value="TRNA METHYLTRANSFERASE"/>
    <property type="match status" value="1"/>
</dbReference>
<keyword evidence="2 4" id="KW-0949">S-adenosyl-L-methionine</keyword>
<dbReference type="GO" id="GO:0008175">
    <property type="term" value="F:tRNA methyltransferase activity"/>
    <property type="evidence" value="ECO:0007669"/>
    <property type="project" value="TreeGrafter"/>
</dbReference>
<dbReference type="HAMAP" id="MF_01922">
    <property type="entry name" value="TYW2_archaea"/>
    <property type="match status" value="1"/>
</dbReference>
<evidence type="ECO:0000256" key="1">
    <source>
        <dbReference type="ARBA" id="ARBA00022679"/>
    </source>
</evidence>
<dbReference type="EC" id="2.5.1.114" evidence="4"/>
<keyword evidence="7" id="KW-0489">Methyltransferase</keyword>
<comment type="caution">
    <text evidence="7">The sequence shown here is derived from an EMBL/GenBank/DDBJ whole genome shotgun (WGS) entry which is preliminary data.</text>
</comment>
<dbReference type="InterPro" id="IPR030382">
    <property type="entry name" value="MeTrfase_TRM5/TYW2"/>
</dbReference>
<feature type="binding site" evidence="4">
    <location>
        <position position="105"/>
    </location>
    <ligand>
        <name>S-adenosyl-L-methionine</name>
        <dbReference type="ChEBI" id="CHEBI:59789"/>
    </ligand>
</feature>
<evidence type="ECO:0000256" key="3">
    <source>
        <dbReference type="ARBA" id="ARBA00022694"/>
    </source>
</evidence>
<dbReference type="CDD" id="cd02440">
    <property type="entry name" value="AdoMet_MTases"/>
    <property type="match status" value="1"/>
</dbReference>
<dbReference type="PANTHER" id="PTHR23245:SF41">
    <property type="entry name" value="TRNA(PHE) (4-DEMETHYLWYOSINE(37)-C(7)) AMINOCARBOXYPROPYLTRANSFERASE"/>
    <property type="match status" value="1"/>
</dbReference>